<evidence type="ECO:0000313" key="1">
    <source>
        <dbReference type="EMBL" id="DAD91451.1"/>
    </source>
</evidence>
<dbReference type="EMBL" id="BK015114">
    <property type="protein sequence ID" value="DAD91451.1"/>
    <property type="molecule type" value="Genomic_DNA"/>
</dbReference>
<reference evidence="1" key="1">
    <citation type="journal article" date="2021" name="Proc. Natl. Acad. Sci. U.S.A.">
        <title>A Catalog of Tens of Thousands of Viruses from Human Metagenomes Reveals Hidden Associations with Chronic Diseases.</title>
        <authorList>
            <person name="Tisza M.J."/>
            <person name="Buck C.B."/>
        </authorList>
    </citation>
    <scope>NUCLEOTIDE SEQUENCE</scope>
    <source>
        <strain evidence="1">CtUX613</strain>
    </source>
</reference>
<protein>
    <recommendedName>
        <fullName evidence="2">DUF2634 domain-containing protein</fullName>
    </recommendedName>
</protein>
<accession>A0A8S5NBK3</accession>
<name>A0A8S5NBK3_9CAUD</name>
<evidence type="ECO:0008006" key="2">
    <source>
        <dbReference type="Google" id="ProtNLM"/>
    </source>
</evidence>
<sequence length="145" mass="16544">MIFPDWGTAPDTAPEAALPLFREWAVDWKNGCFALRRGEPYLVSGDEALKIWAARALRPESQRFRYTAWSADYGNELTLLLGGCVDQGILESQVRQYVRDALLACPYIREVDGFSFSKKGSRVEARFTVHTVYEEFTQKTEVSIR</sequence>
<dbReference type="InterPro" id="IPR020288">
    <property type="entry name" value="Sheath_initiator"/>
</dbReference>
<dbReference type="Pfam" id="PF10934">
    <property type="entry name" value="Sheath_initiator"/>
    <property type="match status" value="1"/>
</dbReference>
<proteinExistence type="predicted"/>
<organism evidence="1">
    <name type="scientific">Myoviridae sp. ctUX613</name>
    <dbReference type="NCBI Taxonomy" id="2826660"/>
    <lineage>
        <taxon>Viruses</taxon>
        <taxon>Duplodnaviria</taxon>
        <taxon>Heunggongvirae</taxon>
        <taxon>Uroviricota</taxon>
        <taxon>Caudoviricetes</taxon>
    </lineage>
</organism>